<evidence type="ECO:0000313" key="9">
    <source>
        <dbReference type="Proteomes" id="UP000298416"/>
    </source>
</evidence>
<keyword evidence="5" id="KW-0804">Transcription</keyword>
<accession>A0A8X9A3T1</accession>
<dbReference type="PROSITE" id="PS51032">
    <property type="entry name" value="AP2_ERF"/>
    <property type="match status" value="1"/>
</dbReference>
<evidence type="ECO:0000256" key="3">
    <source>
        <dbReference type="ARBA" id="ARBA00023015"/>
    </source>
</evidence>
<sequence length="419" mass="46215">MCGGAIISDFVAPASRSSARLTADLLWGSAVAGLDRKQNRGSYRSKHMRSAPIVDLEDDFEADFQEFKDHSDIEDKIGAKKPFAFSASKSSGSKGEADLLLGVAHTDTVESDDEEGNCSKRKKKNQYRGIRQRPWGKWAAEIRDPRKGVRVWLGTFSTAEEAARAYDTEARRIRGKKAKVNFPEDAPPAASRSTVKANSCQEVLQESLVAVQLNENESLNFMNMLNDDYYNSFGVVEEKPQMKQFCYAGTYHTADGNNLKPLTPTDGSNVCFSSDQESNSLLDCSDFPLGENCVKTSEISSMLSTVLEGEQADFTEDAGPAKKTKTIHENLTPSDGNTVSDDLSAFDSQMKLFQMPYLESNWQASLEAFLNGDTAQDGASAMDLWSFDDVPAILGSVLFASNQEWQNSKHAKCRLMVLY</sequence>
<dbReference type="EMBL" id="PNBA02000004">
    <property type="protein sequence ID" value="KAG6425789.1"/>
    <property type="molecule type" value="Genomic_DNA"/>
</dbReference>
<dbReference type="InterPro" id="IPR001471">
    <property type="entry name" value="AP2/ERF_dom"/>
</dbReference>
<evidence type="ECO:0000256" key="5">
    <source>
        <dbReference type="ARBA" id="ARBA00023163"/>
    </source>
</evidence>
<feature type="domain" description="AP2/ERF" evidence="7">
    <location>
        <begin position="126"/>
        <end position="183"/>
    </location>
</feature>
<dbReference type="Pfam" id="PF00847">
    <property type="entry name" value="AP2"/>
    <property type="match status" value="1"/>
</dbReference>
<evidence type="ECO:0000256" key="6">
    <source>
        <dbReference type="ARBA" id="ARBA00023242"/>
    </source>
</evidence>
<dbReference type="Proteomes" id="UP000298416">
    <property type="component" value="Unassembled WGS sequence"/>
</dbReference>
<name>A0A8X9A3T1_SALSN</name>
<reference evidence="8" key="2">
    <citation type="submission" date="2020-08" db="EMBL/GenBank/DDBJ databases">
        <title>Plant Genome Project.</title>
        <authorList>
            <person name="Zhang R.-G."/>
        </authorList>
    </citation>
    <scope>NUCLEOTIDE SEQUENCE</scope>
    <source>
        <strain evidence="8">Huo1</strain>
        <tissue evidence="8">Leaf</tissue>
    </source>
</reference>
<keyword evidence="9" id="KW-1185">Reference proteome</keyword>
<protein>
    <recommendedName>
        <fullName evidence="7">AP2/ERF domain-containing protein</fullName>
    </recommendedName>
</protein>
<dbReference type="PANTHER" id="PTHR31190:SF480">
    <property type="entry name" value="ETHYLENE-RESPONSIVE TRANSCRIPTION FACTOR RAP2-12"/>
    <property type="match status" value="1"/>
</dbReference>
<dbReference type="PRINTS" id="PR00367">
    <property type="entry name" value="ETHRSPELEMNT"/>
</dbReference>
<dbReference type="Gene3D" id="3.30.730.10">
    <property type="entry name" value="AP2/ERF domain"/>
    <property type="match status" value="1"/>
</dbReference>
<dbReference type="InterPro" id="IPR044808">
    <property type="entry name" value="ERF_plant"/>
</dbReference>
<evidence type="ECO:0000313" key="8">
    <source>
        <dbReference type="EMBL" id="KAG6425789.1"/>
    </source>
</evidence>
<dbReference type="SMART" id="SM00380">
    <property type="entry name" value="AP2"/>
    <property type="match status" value="1"/>
</dbReference>
<dbReference type="GO" id="GO:0003677">
    <property type="term" value="F:DNA binding"/>
    <property type="evidence" value="ECO:0007669"/>
    <property type="project" value="UniProtKB-KW"/>
</dbReference>
<gene>
    <name evidence="8" type="ORF">SASPL_109993</name>
</gene>
<comment type="subcellular location">
    <subcellularLocation>
        <location evidence="1">Nucleus</location>
    </subcellularLocation>
</comment>
<dbReference type="GO" id="GO:0003700">
    <property type="term" value="F:DNA-binding transcription factor activity"/>
    <property type="evidence" value="ECO:0007669"/>
    <property type="project" value="InterPro"/>
</dbReference>
<dbReference type="GO" id="GO:0009873">
    <property type="term" value="P:ethylene-activated signaling pathway"/>
    <property type="evidence" value="ECO:0007669"/>
    <property type="project" value="InterPro"/>
</dbReference>
<evidence type="ECO:0000256" key="4">
    <source>
        <dbReference type="ARBA" id="ARBA00023125"/>
    </source>
</evidence>
<dbReference type="PANTHER" id="PTHR31190">
    <property type="entry name" value="DNA-BINDING DOMAIN"/>
    <property type="match status" value="1"/>
</dbReference>
<dbReference type="InterPro" id="IPR036955">
    <property type="entry name" value="AP2/ERF_dom_sf"/>
</dbReference>
<dbReference type="InterPro" id="IPR016177">
    <property type="entry name" value="DNA-bd_dom_sf"/>
</dbReference>
<dbReference type="FunFam" id="3.30.730.10:FF:000001">
    <property type="entry name" value="Ethylene-responsive transcription factor 2"/>
    <property type="match status" value="1"/>
</dbReference>
<comment type="caution">
    <text evidence="8">The sequence shown here is derived from an EMBL/GenBank/DDBJ whole genome shotgun (WGS) entry which is preliminary data.</text>
</comment>
<dbReference type="GO" id="GO:0005634">
    <property type="term" value="C:nucleus"/>
    <property type="evidence" value="ECO:0007669"/>
    <property type="project" value="UniProtKB-SubCell"/>
</dbReference>
<reference evidence="8" key="1">
    <citation type="submission" date="2018-01" db="EMBL/GenBank/DDBJ databases">
        <authorList>
            <person name="Mao J.F."/>
        </authorList>
    </citation>
    <scope>NUCLEOTIDE SEQUENCE</scope>
    <source>
        <strain evidence="8">Huo1</strain>
        <tissue evidence="8">Leaf</tissue>
    </source>
</reference>
<evidence type="ECO:0000259" key="7">
    <source>
        <dbReference type="PROSITE" id="PS51032"/>
    </source>
</evidence>
<dbReference type="CDD" id="cd00018">
    <property type="entry name" value="AP2"/>
    <property type="match status" value="1"/>
</dbReference>
<dbReference type="AlphaFoldDB" id="A0A8X9A3T1"/>
<keyword evidence="3" id="KW-0805">Transcription regulation</keyword>
<evidence type="ECO:0000256" key="1">
    <source>
        <dbReference type="ARBA" id="ARBA00004123"/>
    </source>
</evidence>
<keyword evidence="4" id="KW-0238">DNA-binding</keyword>
<dbReference type="GO" id="GO:0006952">
    <property type="term" value="P:defense response"/>
    <property type="evidence" value="ECO:0007669"/>
    <property type="project" value="UniProtKB-KW"/>
</dbReference>
<keyword evidence="6" id="KW-0539">Nucleus</keyword>
<keyword evidence="2" id="KW-0611">Plant defense</keyword>
<organism evidence="8">
    <name type="scientific">Salvia splendens</name>
    <name type="common">Scarlet sage</name>
    <dbReference type="NCBI Taxonomy" id="180675"/>
    <lineage>
        <taxon>Eukaryota</taxon>
        <taxon>Viridiplantae</taxon>
        <taxon>Streptophyta</taxon>
        <taxon>Embryophyta</taxon>
        <taxon>Tracheophyta</taxon>
        <taxon>Spermatophyta</taxon>
        <taxon>Magnoliopsida</taxon>
        <taxon>eudicotyledons</taxon>
        <taxon>Gunneridae</taxon>
        <taxon>Pentapetalae</taxon>
        <taxon>asterids</taxon>
        <taxon>lamiids</taxon>
        <taxon>Lamiales</taxon>
        <taxon>Lamiaceae</taxon>
        <taxon>Nepetoideae</taxon>
        <taxon>Mentheae</taxon>
        <taxon>Salviinae</taxon>
        <taxon>Salvia</taxon>
        <taxon>Salvia subgen. Calosphace</taxon>
        <taxon>core Calosphace</taxon>
    </lineage>
</organism>
<evidence type="ECO:0000256" key="2">
    <source>
        <dbReference type="ARBA" id="ARBA00022821"/>
    </source>
</evidence>
<dbReference type="SUPFAM" id="SSF54171">
    <property type="entry name" value="DNA-binding domain"/>
    <property type="match status" value="1"/>
</dbReference>
<proteinExistence type="predicted"/>